<dbReference type="EMBL" id="JAUTXU010000015">
    <property type="protein sequence ID" value="KAK3721902.1"/>
    <property type="molecule type" value="Genomic_DNA"/>
</dbReference>
<protein>
    <submittedName>
        <fullName evidence="1">Uncharacterized protein</fullName>
    </submittedName>
</protein>
<comment type="caution">
    <text evidence="1">The sequence shown here is derived from an EMBL/GenBank/DDBJ whole genome shotgun (WGS) entry which is preliminary data.</text>
</comment>
<evidence type="ECO:0000313" key="1">
    <source>
        <dbReference type="EMBL" id="KAK3721902.1"/>
    </source>
</evidence>
<evidence type="ECO:0000313" key="2">
    <source>
        <dbReference type="Proteomes" id="UP001281147"/>
    </source>
</evidence>
<accession>A0ACC3NRI2</accession>
<sequence length="692" mass="76004">MAHQRGQSKQLRNRTHSVDIRDDNHSTRNSLAERRPFIPEEPSPYMNEEEADERNWSPSTVENGAAAKPFLNKDLLKTPPTTLPSGAETPNLDTTRQGHAVVTYPPPPPTWRNMPNKTQLAILAASRFVDFFQMAALQTFMVHQLRSFDPSLPDTVIAHQAGVLQGAFTASQIISSILWGRAADQPMVGRKIVLQIGLVGTGFGCIGVGMSKTYGQAVFWRLMSGAVNGTVGSARTMVAECTPKPWHPRAFLLLPAAFNIANVFGPILAGLLSDPIEHYPQMFAEGSTFGGKTGVRWMKTYPYFWANSISSILLWIEAVIVYFFLEETLKGKRPLELSKFDPVTFVRTLWGQISGIKNRGYRVIREQREGLLSSTERTSFEMDRMNNRGDRVEDKPVQVLPFRRIWTSNVLWVLLTVAIFDFHMGAFNLLWISFLAQPRQFVPGNEKVGPPDGAQPPYGAPPPAPPPDAVPGAQNGEQLGVRSLAVRSIFKFAAGLAFPPPTIGFAMAIIGFIGVALQFILYPWANARFGLMRSFRGSLFLFPAAYYLAPYIALLPSATAPPDPASGWIVWIGISFVLFLQVAARTFALPATIILINNSSPHPSVLATIHGIGQATSATFRTIGPMLAGYWFAVWTERGIVGMSWWIVGSVSAIGCVASFWVRNGSGHEIFLPGEEPEMKESETAGGSGDGR</sequence>
<dbReference type="Proteomes" id="UP001281147">
    <property type="component" value="Unassembled WGS sequence"/>
</dbReference>
<name>A0ACC3NRI2_9PEZI</name>
<reference evidence="1" key="1">
    <citation type="submission" date="2023-07" db="EMBL/GenBank/DDBJ databases">
        <title>Black Yeasts Isolated from many extreme environments.</title>
        <authorList>
            <person name="Coleine C."/>
            <person name="Stajich J.E."/>
            <person name="Selbmann L."/>
        </authorList>
    </citation>
    <scope>NUCLEOTIDE SEQUENCE</scope>
    <source>
        <strain evidence="1">CCFEE 5714</strain>
    </source>
</reference>
<gene>
    <name evidence="1" type="ORF">LTR37_002718</name>
</gene>
<keyword evidence="2" id="KW-1185">Reference proteome</keyword>
<organism evidence="1 2">
    <name type="scientific">Vermiconidia calcicola</name>
    <dbReference type="NCBI Taxonomy" id="1690605"/>
    <lineage>
        <taxon>Eukaryota</taxon>
        <taxon>Fungi</taxon>
        <taxon>Dikarya</taxon>
        <taxon>Ascomycota</taxon>
        <taxon>Pezizomycotina</taxon>
        <taxon>Dothideomycetes</taxon>
        <taxon>Dothideomycetidae</taxon>
        <taxon>Mycosphaerellales</taxon>
        <taxon>Extremaceae</taxon>
        <taxon>Vermiconidia</taxon>
    </lineage>
</organism>
<proteinExistence type="predicted"/>